<evidence type="ECO:0000313" key="3">
    <source>
        <dbReference type="Proteomes" id="UP000095558"/>
    </source>
</evidence>
<organism evidence="2 3">
    <name type="scientific">Clostridium disporicum</name>
    <dbReference type="NCBI Taxonomy" id="84024"/>
    <lineage>
        <taxon>Bacteria</taxon>
        <taxon>Bacillati</taxon>
        <taxon>Bacillota</taxon>
        <taxon>Clostridia</taxon>
        <taxon>Eubacteriales</taxon>
        <taxon>Clostridiaceae</taxon>
        <taxon>Clostridium</taxon>
    </lineage>
</organism>
<name>A0A174ESI2_9CLOT</name>
<evidence type="ECO:0000313" key="2">
    <source>
        <dbReference type="EMBL" id="CUO39598.1"/>
    </source>
</evidence>
<dbReference type="Proteomes" id="UP000095558">
    <property type="component" value="Unassembled WGS sequence"/>
</dbReference>
<proteinExistence type="predicted"/>
<protein>
    <recommendedName>
        <fullName evidence="1">DUF6906 domain-containing protein</fullName>
    </recommendedName>
</protein>
<accession>A0A174ESI2</accession>
<gene>
    <name evidence="2" type="ORF">ERS852470_02218</name>
</gene>
<dbReference type="RefSeq" id="WP_166484756.1">
    <property type="nucleotide sequence ID" value="NZ_CYYT01000020.1"/>
</dbReference>
<evidence type="ECO:0000259" key="1">
    <source>
        <dbReference type="Pfam" id="PF21847"/>
    </source>
</evidence>
<dbReference type="AlphaFoldDB" id="A0A174ESI2"/>
<dbReference type="InterPro" id="IPR054201">
    <property type="entry name" value="DUF6906"/>
</dbReference>
<sequence>MKGKNPTRQQKKIMQERRLNPNNWLVLKNPTSELHIQHRESKKIKILSI</sequence>
<dbReference type="Pfam" id="PF21847">
    <property type="entry name" value="DUF6906"/>
    <property type="match status" value="1"/>
</dbReference>
<feature type="domain" description="DUF6906" evidence="1">
    <location>
        <begin position="2"/>
        <end position="47"/>
    </location>
</feature>
<dbReference type="EMBL" id="CYZV01000023">
    <property type="protein sequence ID" value="CUO39598.1"/>
    <property type="molecule type" value="Genomic_DNA"/>
</dbReference>
<reference evidence="2 3" key="1">
    <citation type="submission" date="2015-09" db="EMBL/GenBank/DDBJ databases">
        <authorList>
            <consortium name="Pathogen Informatics"/>
        </authorList>
    </citation>
    <scope>NUCLEOTIDE SEQUENCE [LARGE SCALE GENOMIC DNA]</scope>
    <source>
        <strain evidence="2 3">2789STDY5834855</strain>
    </source>
</reference>